<reference evidence="2 3" key="1">
    <citation type="submission" date="2022-03" db="EMBL/GenBank/DDBJ databases">
        <title>A chromosomal length assembly of Cordylochernes scorpioides.</title>
        <authorList>
            <person name="Zeh D."/>
            <person name="Zeh J."/>
        </authorList>
    </citation>
    <scope>NUCLEOTIDE SEQUENCE [LARGE SCALE GENOMIC DNA]</scope>
    <source>
        <strain evidence="2">IN4F17</strain>
        <tissue evidence="2">Whole Body</tissue>
    </source>
</reference>
<protein>
    <submittedName>
        <fullName evidence="2">CLCN3</fullName>
    </submittedName>
</protein>
<evidence type="ECO:0000313" key="2">
    <source>
        <dbReference type="EMBL" id="UYV83675.1"/>
    </source>
</evidence>
<feature type="region of interest" description="Disordered" evidence="1">
    <location>
        <begin position="69"/>
        <end position="105"/>
    </location>
</feature>
<dbReference type="PANTHER" id="PTHR46060">
    <property type="entry name" value="MARINER MOS1 TRANSPOSASE-LIKE PROTEIN"/>
    <property type="match status" value="1"/>
</dbReference>
<evidence type="ECO:0000256" key="1">
    <source>
        <dbReference type="SAM" id="MobiDB-lite"/>
    </source>
</evidence>
<accession>A0ABY6LVB4</accession>
<dbReference type="InterPro" id="IPR036397">
    <property type="entry name" value="RNaseH_sf"/>
</dbReference>
<dbReference type="InterPro" id="IPR052709">
    <property type="entry name" value="Transposase-MT_Hybrid"/>
</dbReference>
<name>A0ABY6LVB4_9ARAC</name>
<organism evidence="2 3">
    <name type="scientific">Cordylochernes scorpioides</name>
    <dbReference type="NCBI Taxonomy" id="51811"/>
    <lineage>
        <taxon>Eukaryota</taxon>
        <taxon>Metazoa</taxon>
        <taxon>Ecdysozoa</taxon>
        <taxon>Arthropoda</taxon>
        <taxon>Chelicerata</taxon>
        <taxon>Arachnida</taxon>
        <taxon>Pseudoscorpiones</taxon>
        <taxon>Cheliferoidea</taxon>
        <taxon>Chernetidae</taxon>
        <taxon>Cordylochernes</taxon>
    </lineage>
</organism>
<dbReference type="InterPro" id="IPR001888">
    <property type="entry name" value="Transposase_1"/>
</dbReference>
<evidence type="ECO:0000313" key="3">
    <source>
        <dbReference type="Proteomes" id="UP001235939"/>
    </source>
</evidence>
<dbReference type="Pfam" id="PF01359">
    <property type="entry name" value="Transposase_1"/>
    <property type="match status" value="1"/>
</dbReference>
<dbReference type="Proteomes" id="UP001235939">
    <property type="component" value="Chromosome 23"/>
</dbReference>
<dbReference type="Gene3D" id="3.30.420.10">
    <property type="entry name" value="Ribonuclease H-like superfamily/Ribonuclease H"/>
    <property type="match status" value="1"/>
</dbReference>
<dbReference type="PANTHER" id="PTHR46060:SF1">
    <property type="entry name" value="MARINER MOS1 TRANSPOSASE-LIKE PROTEIN"/>
    <property type="match status" value="1"/>
</dbReference>
<dbReference type="EMBL" id="CP092885">
    <property type="protein sequence ID" value="UYV83675.1"/>
    <property type="molecule type" value="Genomic_DNA"/>
</dbReference>
<gene>
    <name evidence="2" type="ORF">LAZ67_23002037</name>
</gene>
<proteinExistence type="predicted"/>
<keyword evidence="3" id="KW-1185">Reference proteome</keyword>
<sequence length="105" mass="12620">MNQEQRLCKSKNKVLLVTFFVIKGILHYEYLEKGQTINKESYLNIMRRVRESIHMKRSEMWSSKNWIIHHDNEPPHTEQDGDRRDLTDLYGDEDKGSRRRGEVTD</sequence>